<dbReference type="InterPro" id="IPR043129">
    <property type="entry name" value="ATPase_NBD"/>
</dbReference>
<dbReference type="SUPFAM" id="SSF53067">
    <property type="entry name" value="Actin-like ATPase domain"/>
    <property type="match status" value="2"/>
</dbReference>
<evidence type="ECO:0000256" key="1">
    <source>
        <dbReference type="ARBA" id="ARBA00022741"/>
    </source>
</evidence>
<dbReference type="PROSITE" id="PS00329">
    <property type="entry name" value="HSP70_2"/>
    <property type="match status" value="1"/>
</dbReference>
<keyword evidence="2" id="KW-0067">ATP-binding</keyword>
<dbReference type="InterPro" id="IPR018181">
    <property type="entry name" value="Heat_shock_70_CS"/>
</dbReference>
<organism evidence="4 5">
    <name type="scientific">Obba rivulosa</name>
    <dbReference type="NCBI Taxonomy" id="1052685"/>
    <lineage>
        <taxon>Eukaryota</taxon>
        <taxon>Fungi</taxon>
        <taxon>Dikarya</taxon>
        <taxon>Basidiomycota</taxon>
        <taxon>Agaricomycotina</taxon>
        <taxon>Agaricomycetes</taxon>
        <taxon>Polyporales</taxon>
        <taxon>Gelatoporiaceae</taxon>
        <taxon>Obba</taxon>
    </lineage>
</organism>
<feature type="compositionally biased region" description="Polar residues" evidence="3">
    <location>
        <begin position="132"/>
        <end position="146"/>
    </location>
</feature>
<evidence type="ECO:0000256" key="3">
    <source>
        <dbReference type="SAM" id="MobiDB-lite"/>
    </source>
</evidence>
<proteinExistence type="predicted"/>
<dbReference type="GO" id="GO:0005634">
    <property type="term" value="C:nucleus"/>
    <property type="evidence" value="ECO:0007669"/>
    <property type="project" value="TreeGrafter"/>
</dbReference>
<feature type="region of interest" description="Disordered" evidence="3">
    <location>
        <begin position="130"/>
        <end position="152"/>
    </location>
</feature>
<sequence>MAAPNGTAEAPIEVSAIPTVVGINFGNSYASIAVLTKEGSAECIANEDGERQIACAVAFFGEEMYVGNQAKHQLVKNSQNTITGFRNLLGKKFSDIPKDRPTASAPVIQHPDHPDEPAYKVQILQAAPTPLPTTASNTPAASQAATPRSEPTPAERILTVSEVTSIFLKSLVQSAEDFLGKKVQGAVISIPAWFNEAQRAALEKAAADAGIKVLQLLEEAGAAAVTATSNASAQGISADRTQLIVDLGSSALELSLLSIRDGLAHSLATLSDPGVGGDAIDDKLIKYFAKEFTKKTKTPLAVAPAADAQDRRAEAKLRLAVEHTKRTISASPGAATCAVESLKDGLDYTGSINRLRFDMEARSVYERVYAKVQELVAAAGLDLYDVDEIVYVGGSASLPGLDEHLAQGFTESIATPFTAGTVVGGGEGDPTTILARGCALQAKLLALLAEETEEEREVKSAFAYGSKWQQAKATNKTIGMLFPEENAEGPLGGQWIPVVLRETVVPARRTVSFEVDLGESEEKKVGFEVWEAKEGVKIEKIKPPRDEEEEEEEEEEDIEVKEKTVEKESLLASLTLAAKEASQKNGRWTTKLEVQFVVDAEGKLSVTAWEVGKNGRGEQASVAVGPA</sequence>
<dbReference type="InterPro" id="IPR013126">
    <property type="entry name" value="Hsp_70_fam"/>
</dbReference>
<dbReference type="GO" id="GO:0140662">
    <property type="term" value="F:ATP-dependent protein folding chaperone"/>
    <property type="evidence" value="ECO:0007669"/>
    <property type="project" value="InterPro"/>
</dbReference>
<feature type="compositionally biased region" description="Acidic residues" evidence="3">
    <location>
        <begin position="546"/>
        <end position="559"/>
    </location>
</feature>
<dbReference type="OrthoDB" id="29851at2759"/>
<dbReference type="PANTHER" id="PTHR45639">
    <property type="entry name" value="HSC70CB, ISOFORM G-RELATED"/>
    <property type="match status" value="1"/>
</dbReference>
<name>A0A8E2AVG0_9APHY</name>
<evidence type="ECO:0000313" key="5">
    <source>
        <dbReference type="Proteomes" id="UP000250043"/>
    </source>
</evidence>
<dbReference type="GO" id="GO:0005524">
    <property type="term" value="F:ATP binding"/>
    <property type="evidence" value="ECO:0007669"/>
    <property type="project" value="UniProtKB-KW"/>
</dbReference>
<dbReference type="Gene3D" id="3.30.30.30">
    <property type="match status" value="1"/>
</dbReference>
<evidence type="ECO:0000256" key="2">
    <source>
        <dbReference type="ARBA" id="ARBA00022840"/>
    </source>
</evidence>
<keyword evidence="5" id="KW-1185">Reference proteome</keyword>
<keyword evidence="1" id="KW-0547">Nucleotide-binding</keyword>
<accession>A0A8E2AVG0</accession>
<dbReference type="PRINTS" id="PR00301">
    <property type="entry name" value="HEATSHOCK70"/>
</dbReference>
<dbReference type="Gene3D" id="3.30.420.40">
    <property type="match status" value="2"/>
</dbReference>
<dbReference type="Gene3D" id="2.60.34.10">
    <property type="entry name" value="Substrate Binding Domain Of DNAk, Chain A, domain 1"/>
    <property type="match status" value="1"/>
</dbReference>
<dbReference type="PANTHER" id="PTHR45639:SF32">
    <property type="entry name" value="HEAT SHOCK PROTEIN PDR13"/>
    <property type="match status" value="1"/>
</dbReference>
<feature type="region of interest" description="Disordered" evidence="3">
    <location>
        <begin position="541"/>
        <end position="562"/>
    </location>
</feature>
<dbReference type="Gene3D" id="3.90.640.10">
    <property type="entry name" value="Actin, Chain A, domain 4"/>
    <property type="match status" value="1"/>
</dbReference>
<protein>
    <submittedName>
        <fullName evidence="4">Actin-like ATPase domain-containing protein</fullName>
    </submittedName>
</protein>
<dbReference type="InterPro" id="IPR029047">
    <property type="entry name" value="HSP70_peptide-bd_sf"/>
</dbReference>
<dbReference type="EMBL" id="KV722442">
    <property type="protein sequence ID" value="OCH88832.1"/>
    <property type="molecule type" value="Genomic_DNA"/>
</dbReference>
<evidence type="ECO:0000313" key="4">
    <source>
        <dbReference type="EMBL" id="OCH88832.1"/>
    </source>
</evidence>
<dbReference type="Pfam" id="PF00012">
    <property type="entry name" value="HSP70"/>
    <property type="match status" value="2"/>
</dbReference>
<reference evidence="4 5" key="1">
    <citation type="submission" date="2016-07" db="EMBL/GenBank/DDBJ databases">
        <title>Draft genome of the white-rot fungus Obba rivulosa 3A-2.</title>
        <authorList>
            <consortium name="DOE Joint Genome Institute"/>
            <person name="Miettinen O."/>
            <person name="Riley R."/>
            <person name="Acob R."/>
            <person name="Barry K."/>
            <person name="Cullen D."/>
            <person name="De Vries R."/>
            <person name="Hainaut M."/>
            <person name="Hatakka A."/>
            <person name="Henrissat B."/>
            <person name="Hilden K."/>
            <person name="Kuo R."/>
            <person name="Labutti K."/>
            <person name="Lipzen A."/>
            <person name="Makela M.R."/>
            <person name="Sandor L."/>
            <person name="Spatafora J.W."/>
            <person name="Grigoriev I.V."/>
            <person name="Hibbett D.S."/>
        </authorList>
    </citation>
    <scope>NUCLEOTIDE SEQUENCE [LARGE SCALE GENOMIC DNA]</scope>
    <source>
        <strain evidence="4 5">3A-2</strain>
    </source>
</reference>
<dbReference type="AlphaFoldDB" id="A0A8E2AVG0"/>
<gene>
    <name evidence="4" type="ORF">OBBRIDRAFT_805112</name>
</gene>
<dbReference type="Proteomes" id="UP000250043">
    <property type="component" value="Unassembled WGS sequence"/>
</dbReference>
<dbReference type="FunFam" id="3.90.640.10:FF:000021">
    <property type="entry name" value="Heat shock protein 14"/>
    <property type="match status" value="1"/>
</dbReference>
<dbReference type="GO" id="GO:0005829">
    <property type="term" value="C:cytosol"/>
    <property type="evidence" value="ECO:0007669"/>
    <property type="project" value="TreeGrafter"/>
</dbReference>